<name>D8RG37_SELML</name>
<organism evidence="2">
    <name type="scientific">Selaginella moellendorffii</name>
    <name type="common">Spikemoss</name>
    <dbReference type="NCBI Taxonomy" id="88036"/>
    <lineage>
        <taxon>Eukaryota</taxon>
        <taxon>Viridiplantae</taxon>
        <taxon>Streptophyta</taxon>
        <taxon>Embryophyta</taxon>
        <taxon>Tracheophyta</taxon>
        <taxon>Lycopodiopsida</taxon>
        <taxon>Selaginellales</taxon>
        <taxon>Selaginellaceae</taxon>
        <taxon>Selaginella</taxon>
    </lineage>
</organism>
<keyword evidence="2" id="KW-1185">Reference proteome</keyword>
<sequence length="109" mass="12768">MARSNKHTGLCLLFLDFSKLLEHMQKGNIYQEYCYPCCEEYGHSAIDLNYLNPTDEDILRYYVIVDVVVIEFKDKDRIILIVALTSMNRQHEDTVVKMTLPHMIIAVQK</sequence>
<gene>
    <name evidence="1" type="ORF">SELMODRAFT_410859</name>
</gene>
<dbReference type="HOGENOM" id="CLU_2188517_0_0_1"/>
<dbReference type="Gramene" id="EFJ29228">
    <property type="protein sequence ID" value="EFJ29228"/>
    <property type="gene ID" value="SELMODRAFT_410859"/>
</dbReference>
<dbReference type="KEGG" id="smo:SELMODRAFT_410859"/>
<reference evidence="1 2" key="1">
    <citation type="journal article" date="2011" name="Science">
        <title>The Selaginella genome identifies genetic changes associated with the evolution of vascular plants.</title>
        <authorList>
            <person name="Banks J.A."/>
            <person name="Nishiyama T."/>
            <person name="Hasebe M."/>
            <person name="Bowman J.L."/>
            <person name="Gribskov M."/>
            <person name="dePamphilis C."/>
            <person name="Albert V.A."/>
            <person name="Aono N."/>
            <person name="Aoyama T."/>
            <person name="Ambrose B.A."/>
            <person name="Ashton N.W."/>
            <person name="Axtell M.J."/>
            <person name="Barker E."/>
            <person name="Barker M.S."/>
            <person name="Bennetzen J.L."/>
            <person name="Bonawitz N.D."/>
            <person name="Chapple C."/>
            <person name="Cheng C."/>
            <person name="Correa L.G."/>
            <person name="Dacre M."/>
            <person name="DeBarry J."/>
            <person name="Dreyer I."/>
            <person name="Elias M."/>
            <person name="Engstrom E.M."/>
            <person name="Estelle M."/>
            <person name="Feng L."/>
            <person name="Finet C."/>
            <person name="Floyd S.K."/>
            <person name="Frommer W.B."/>
            <person name="Fujita T."/>
            <person name="Gramzow L."/>
            <person name="Gutensohn M."/>
            <person name="Harholt J."/>
            <person name="Hattori M."/>
            <person name="Heyl A."/>
            <person name="Hirai T."/>
            <person name="Hiwatashi Y."/>
            <person name="Ishikawa M."/>
            <person name="Iwata M."/>
            <person name="Karol K.G."/>
            <person name="Koehler B."/>
            <person name="Kolukisaoglu U."/>
            <person name="Kubo M."/>
            <person name="Kurata T."/>
            <person name="Lalonde S."/>
            <person name="Li K."/>
            <person name="Li Y."/>
            <person name="Litt A."/>
            <person name="Lyons E."/>
            <person name="Manning G."/>
            <person name="Maruyama T."/>
            <person name="Michael T.P."/>
            <person name="Mikami K."/>
            <person name="Miyazaki S."/>
            <person name="Morinaga S."/>
            <person name="Murata T."/>
            <person name="Mueller-Roeber B."/>
            <person name="Nelson D.R."/>
            <person name="Obara M."/>
            <person name="Oguri Y."/>
            <person name="Olmstead R.G."/>
            <person name="Onodera N."/>
            <person name="Petersen B.L."/>
            <person name="Pils B."/>
            <person name="Prigge M."/>
            <person name="Rensing S.A."/>
            <person name="Riano-Pachon D.M."/>
            <person name="Roberts A.W."/>
            <person name="Sato Y."/>
            <person name="Scheller H.V."/>
            <person name="Schulz B."/>
            <person name="Schulz C."/>
            <person name="Shakirov E.V."/>
            <person name="Shibagaki N."/>
            <person name="Shinohara N."/>
            <person name="Shippen D.E."/>
            <person name="Soerensen I."/>
            <person name="Sotooka R."/>
            <person name="Sugimoto N."/>
            <person name="Sugita M."/>
            <person name="Sumikawa N."/>
            <person name="Tanurdzic M."/>
            <person name="Theissen G."/>
            <person name="Ulvskov P."/>
            <person name="Wakazuki S."/>
            <person name="Weng J.K."/>
            <person name="Willats W.W."/>
            <person name="Wipf D."/>
            <person name="Wolf P.G."/>
            <person name="Yang L."/>
            <person name="Zimmer A.D."/>
            <person name="Zhu Q."/>
            <person name="Mitros T."/>
            <person name="Hellsten U."/>
            <person name="Loque D."/>
            <person name="Otillar R."/>
            <person name="Salamov A."/>
            <person name="Schmutz J."/>
            <person name="Shapiro H."/>
            <person name="Lindquist E."/>
            <person name="Lucas S."/>
            <person name="Rokhsar D."/>
            <person name="Grigoriev I.V."/>
        </authorList>
    </citation>
    <scope>NUCLEOTIDE SEQUENCE [LARGE SCALE GENOMIC DNA]</scope>
</reference>
<dbReference type="AlphaFoldDB" id="D8RG37"/>
<evidence type="ECO:0000313" key="2">
    <source>
        <dbReference type="Proteomes" id="UP000001514"/>
    </source>
</evidence>
<proteinExistence type="predicted"/>
<accession>D8RG37</accession>
<protein>
    <submittedName>
        <fullName evidence="1">Uncharacterized protein</fullName>
    </submittedName>
</protein>
<dbReference type="Proteomes" id="UP000001514">
    <property type="component" value="Unassembled WGS sequence"/>
</dbReference>
<dbReference type="InParanoid" id="D8RG37"/>
<evidence type="ECO:0000313" key="1">
    <source>
        <dbReference type="EMBL" id="EFJ29228.1"/>
    </source>
</evidence>
<dbReference type="EMBL" id="GL377578">
    <property type="protein sequence ID" value="EFJ29228.1"/>
    <property type="molecule type" value="Genomic_DNA"/>
</dbReference>